<sequence>MDGCTSKQERRSMRSVNKETSTEKGRGRRPMRREMDERENVMFEKLGAAERVWRKERKKVREEVKRLRKKVEERDEAKTTTTTEERVYWKLIVEEMCVERAMRDEAIEKWKQL</sequence>
<dbReference type="PANTHER" id="PTHR37226">
    <property type="entry name" value="GOLGIN FAMILY A PROTEIN"/>
    <property type="match status" value="1"/>
</dbReference>
<feature type="compositionally biased region" description="Basic and acidic residues" evidence="2">
    <location>
        <begin position="7"/>
        <end position="25"/>
    </location>
</feature>
<keyword evidence="1" id="KW-0175">Coiled coil</keyword>
<dbReference type="AlphaFoldDB" id="A0A8S9PAI8"/>
<organism evidence="3 4">
    <name type="scientific">Brassica cretica</name>
    <name type="common">Mustard</name>
    <dbReference type="NCBI Taxonomy" id="69181"/>
    <lineage>
        <taxon>Eukaryota</taxon>
        <taxon>Viridiplantae</taxon>
        <taxon>Streptophyta</taxon>
        <taxon>Embryophyta</taxon>
        <taxon>Tracheophyta</taxon>
        <taxon>Spermatophyta</taxon>
        <taxon>Magnoliopsida</taxon>
        <taxon>eudicotyledons</taxon>
        <taxon>Gunneridae</taxon>
        <taxon>Pentapetalae</taxon>
        <taxon>rosids</taxon>
        <taxon>malvids</taxon>
        <taxon>Brassicales</taxon>
        <taxon>Brassicaceae</taxon>
        <taxon>Brassiceae</taxon>
        <taxon>Brassica</taxon>
    </lineage>
</organism>
<dbReference type="EMBL" id="QGKX02001521">
    <property type="protein sequence ID" value="KAF3514684.1"/>
    <property type="molecule type" value="Genomic_DNA"/>
</dbReference>
<feature type="region of interest" description="Disordered" evidence="2">
    <location>
        <begin position="1"/>
        <end position="40"/>
    </location>
</feature>
<gene>
    <name evidence="3" type="ORF">F2Q69_00004228</name>
</gene>
<name>A0A8S9PAI8_BRACR</name>
<evidence type="ECO:0000256" key="2">
    <source>
        <dbReference type="SAM" id="MobiDB-lite"/>
    </source>
</evidence>
<evidence type="ECO:0000313" key="3">
    <source>
        <dbReference type="EMBL" id="KAF3514684.1"/>
    </source>
</evidence>
<evidence type="ECO:0000313" key="4">
    <source>
        <dbReference type="Proteomes" id="UP000712600"/>
    </source>
</evidence>
<evidence type="ECO:0000256" key="1">
    <source>
        <dbReference type="SAM" id="Coils"/>
    </source>
</evidence>
<proteinExistence type="predicted"/>
<feature type="coiled-coil region" evidence="1">
    <location>
        <begin position="50"/>
        <end position="77"/>
    </location>
</feature>
<dbReference type="PANTHER" id="PTHR37226:SF2">
    <property type="entry name" value="TROPONIN T, SKELETAL PROTEIN"/>
    <property type="match status" value="1"/>
</dbReference>
<reference evidence="3" key="1">
    <citation type="submission" date="2019-12" db="EMBL/GenBank/DDBJ databases">
        <title>Genome sequencing and annotation of Brassica cretica.</title>
        <authorList>
            <person name="Studholme D.J."/>
            <person name="Sarris P."/>
        </authorList>
    </citation>
    <scope>NUCLEOTIDE SEQUENCE</scope>
    <source>
        <strain evidence="3">PFS-109/04</strain>
        <tissue evidence="3">Leaf</tissue>
    </source>
</reference>
<protein>
    <submittedName>
        <fullName evidence="3">Uncharacterized protein</fullName>
    </submittedName>
</protein>
<dbReference type="Proteomes" id="UP000712600">
    <property type="component" value="Unassembled WGS sequence"/>
</dbReference>
<accession>A0A8S9PAI8</accession>
<comment type="caution">
    <text evidence="3">The sequence shown here is derived from an EMBL/GenBank/DDBJ whole genome shotgun (WGS) entry which is preliminary data.</text>
</comment>